<keyword evidence="1" id="KW-0732">Signal</keyword>
<proteinExistence type="predicted"/>
<evidence type="ECO:0000256" key="1">
    <source>
        <dbReference type="SAM" id="SignalP"/>
    </source>
</evidence>
<sequence>MNLFTSVVLIVLAVSALAAEVYLVDNLGAYIFMNCLVSADANSTIASLVFYGQNHISEALATYDLATGDIKLTQSPESTVRELNNLGLFPRADIDYWQMLNSMASEPKRTERRSNLMTNEEAQKMARDDRVMRISQYLDVIAKDKSAGIRKVIGTNAWPGETVKIEKTGSIKQKRWTYDCCDRRDCTGRNDCNSFSKQGQKCVCLVSRLSSNCDWLTVLVFTTIGAQQVWHCSN</sequence>
<name>A0A4P6XHT5_9ASCO</name>
<feature type="chain" id="PRO_5020982967" evidence="1">
    <location>
        <begin position="19"/>
        <end position="234"/>
    </location>
</feature>
<dbReference type="EMBL" id="CP034456">
    <property type="protein sequence ID" value="QBM85606.1"/>
    <property type="molecule type" value="Genomic_DNA"/>
</dbReference>
<evidence type="ECO:0000313" key="2">
    <source>
        <dbReference type="EMBL" id="QBM85606.1"/>
    </source>
</evidence>
<gene>
    <name evidence="2" type="ORF">METSCH_A02280</name>
</gene>
<dbReference type="Proteomes" id="UP000292447">
    <property type="component" value="Chromosome I"/>
</dbReference>
<dbReference type="AlphaFoldDB" id="A0A4P6XHT5"/>
<organism evidence="2 3">
    <name type="scientific">Metschnikowia aff. pulcherrima</name>
    <dbReference type="NCBI Taxonomy" id="2163413"/>
    <lineage>
        <taxon>Eukaryota</taxon>
        <taxon>Fungi</taxon>
        <taxon>Dikarya</taxon>
        <taxon>Ascomycota</taxon>
        <taxon>Saccharomycotina</taxon>
        <taxon>Pichiomycetes</taxon>
        <taxon>Metschnikowiaceae</taxon>
        <taxon>Metschnikowia</taxon>
    </lineage>
</organism>
<feature type="signal peptide" evidence="1">
    <location>
        <begin position="1"/>
        <end position="18"/>
    </location>
</feature>
<reference evidence="3" key="1">
    <citation type="submission" date="2019-03" db="EMBL/GenBank/DDBJ databases">
        <title>Snf2 controls pulcherriminic acid biosynthesis and connects pigmentation and antifungal activity of the yeast Metschnikowia pulcherrima.</title>
        <authorList>
            <person name="Gore-Lloyd D."/>
            <person name="Sumann I."/>
            <person name="Brachmann A.O."/>
            <person name="Schneeberger K."/>
            <person name="Ortiz-Merino R.A."/>
            <person name="Moreno-Beltran M."/>
            <person name="Schlaefli M."/>
            <person name="Kirner P."/>
            <person name="Santos Kron A."/>
            <person name="Wolfe K.H."/>
            <person name="Piel J."/>
            <person name="Ahrens C.H."/>
            <person name="Henk D."/>
            <person name="Freimoser F.M."/>
        </authorList>
    </citation>
    <scope>NUCLEOTIDE SEQUENCE [LARGE SCALE GENOMIC DNA]</scope>
    <source>
        <strain evidence="3">APC 1.2</strain>
    </source>
</reference>
<accession>A0A4P6XHT5</accession>
<keyword evidence="3" id="KW-1185">Reference proteome</keyword>
<evidence type="ECO:0000313" key="3">
    <source>
        <dbReference type="Proteomes" id="UP000292447"/>
    </source>
</evidence>
<protein>
    <submittedName>
        <fullName evidence="2">Uncharacterized protein</fullName>
    </submittedName>
</protein>